<evidence type="ECO:0000256" key="5">
    <source>
        <dbReference type="ARBA" id="ARBA00023136"/>
    </source>
</evidence>
<dbReference type="Pfam" id="PF02687">
    <property type="entry name" value="FtsX"/>
    <property type="match status" value="2"/>
</dbReference>
<evidence type="ECO:0000256" key="2">
    <source>
        <dbReference type="ARBA" id="ARBA00022475"/>
    </source>
</evidence>
<comment type="caution">
    <text evidence="8">The sequence shown here is derived from an EMBL/GenBank/DDBJ whole genome shotgun (WGS) entry which is preliminary data.</text>
</comment>
<evidence type="ECO:0000259" key="7">
    <source>
        <dbReference type="Pfam" id="PF02687"/>
    </source>
</evidence>
<protein>
    <submittedName>
        <fullName evidence="8">FtsX-like permease family protein</fullName>
    </submittedName>
</protein>
<feature type="transmembrane region" description="Helical" evidence="6">
    <location>
        <begin position="508"/>
        <end position="528"/>
    </location>
</feature>
<dbReference type="InterPro" id="IPR038766">
    <property type="entry name" value="Membrane_comp_ABC_pdt"/>
</dbReference>
<evidence type="ECO:0000313" key="8">
    <source>
        <dbReference type="EMBL" id="MSA68020.1"/>
    </source>
</evidence>
<keyword evidence="3 6" id="KW-0812">Transmembrane</keyword>
<gene>
    <name evidence="8" type="ORF">GKC89_02615</name>
</gene>
<keyword evidence="2" id="KW-1003">Cell membrane</keyword>
<dbReference type="PANTHER" id="PTHR30287:SF1">
    <property type="entry name" value="INNER MEMBRANE PROTEIN"/>
    <property type="match status" value="1"/>
</dbReference>
<feature type="transmembrane region" description="Helical" evidence="6">
    <location>
        <begin position="823"/>
        <end position="844"/>
    </location>
</feature>
<dbReference type="InterPro" id="IPR003838">
    <property type="entry name" value="ABC3_permease_C"/>
</dbReference>
<feature type="transmembrane region" description="Helical" evidence="6">
    <location>
        <begin position="430"/>
        <end position="455"/>
    </location>
</feature>
<evidence type="ECO:0000256" key="1">
    <source>
        <dbReference type="ARBA" id="ARBA00004651"/>
    </source>
</evidence>
<keyword evidence="5 6" id="KW-0472">Membrane</keyword>
<feature type="domain" description="ABC3 transporter permease C-terminal" evidence="7">
    <location>
        <begin position="735"/>
        <end position="843"/>
    </location>
</feature>
<evidence type="ECO:0000256" key="4">
    <source>
        <dbReference type="ARBA" id="ARBA00022989"/>
    </source>
</evidence>
<proteinExistence type="predicted"/>
<reference evidence="8" key="1">
    <citation type="journal article" date="2019" name="Nat. Med.">
        <title>A library of human gut bacterial isolates paired with longitudinal multiomics data enables mechanistic microbiome research.</title>
        <authorList>
            <person name="Poyet M."/>
            <person name="Groussin M."/>
            <person name="Gibbons S.M."/>
            <person name="Avila-Pacheco J."/>
            <person name="Jiang X."/>
            <person name="Kearney S.M."/>
            <person name="Perrotta A.R."/>
            <person name="Berdy B."/>
            <person name="Zhao S."/>
            <person name="Lieberman T.D."/>
            <person name="Swanson P.K."/>
            <person name="Smith M."/>
            <person name="Roesemann S."/>
            <person name="Alexander J.E."/>
            <person name="Rich S.A."/>
            <person name="Livny J."/>
            <person name="Vlamakis H."/>
            <person name="Clish C."/>
            <person name="Bullock K."/>
            <person name="Deik A."/>
            <person name="Scott J."/>
            <person name="Pierce K.A."/>
            <person name="Xavier R.J."/>
            <person name="Alm E.J."/>
        </authorList>
    </citation>
    <scope>NUCLEOTIDE SEQUENCE</scope>
    <source>
        <strain evidence="8">BIOML-A18</strain>
    </source>
</reference>
<sequence length="861" mass="95877">MKKKKYWKDVLHAFTISFGRTLSIVFLLALGAMALTGLKVTGPNMQNTAQEYASKTKMADFYVTSDYGLTKTEKAELNKIKGVQVELANLTDVTIKHTNSAVRIFSVPKKMSLCTLISGRMPKNDAEIVLGPSLQKKYRVGDKIVFSKDKAKFLRKNAYTVVGFAKSADIWDNSTMGSSSAGTGELKGYAFASEKAFDSAFYTIGRIRFDNLSNHPYYTDDYDKKADDDQRLLKNKLQKIGQTRLEHLKAQPLAKIERTKQKLSELKENIEQAKRNGVPALMIARQQERYDQGMSSVRASENKLSQMKKPTYTIDDRKSIAGSDGYGTYKNATTSISAVGNVFPVVLYLVAALVTLTTMTRFVDEERLNAGLFRALGYTKRQVISKFVIYGFVTSMSGTFIGILVGNFFLSPMISDIVSKTTVVGSEKIGFYWSYTLLTVAAALISSVLPALLVATRNLGEEPAHLMLPKPPASGSKILLEKIAFLWQKLSFTQKVTARNIFRYKQRMLMTIFGVAGSVALLFSGLGIQTSVSGVSKRQFGQIIKYDMLVFNDSRKSASQKAKSEQLLARKARAQENVMLKSVHGKNDSSLFVFPDGNINSFVDLRERKGGQKIPLGNSGAVFSEKFANLCGVKKGDSVKLKINGKKVRVKVSGVAEMYAGHFIYMTKAYYEKATHDSYQSNVTIVRLKDQDVKNVENTAADFIKLPDVYNVSQNTSLIRQLASIVDSLQMVMVILTVLSVLLAIVILYNLTNINVAERIRELSTVKVLGFHNREVTLYIYRETIVLSFVGIVSGLFFGQIMHKIILEMIGSDYIMFDPSVPLRIYLIPVAAIVFILFVLGCFVNRKLKQIDMLEALKSVD</sequence>
<name>A0A6A8H6X3_9LACO</name>
<feature type="transmembrane region" description="Helical" evidence="6">
    <location>
        <begin position="784"/>
        <end position="803"/>
    </location>
</feature>
<feature type="transmembrane region" description="Helical" evidence="6">
    <location>
        <begin position="384"/>
        <end position="410"/>
    </location>
</feature>
<feature type="transmembrane region" description="Helical" evidence="6">
    <location>
        <begin position="342"/>
        <end position="363"/>
    </location>
</feature>
<evidence type="ECO:0000256" key="6">
    <source>
        <dbReference type="SAM" id="Phobius"/>
    </source>
</evidence>
<evidence type="ECO:0000256" key="3">
    <source>
        <dbReference type="ARBA" id="ARBA00022692"/>
    </source>
</evidence>
<dbReference type="AlphaFoldDB" id="A0A6A8H6X3"/>
<organism evidence="8">
    <name type="scientific">Ligilactobacillus ruminis</name>
    <dbReference type="NCBI Taxonomy" id="1623"/>
    <lineage>
        <taxon>Bacteria</taxon>
        <taxon>Bacillati</taxon>
        <taxon>Bacillota</taxon>
        <taxon>Bacilli</taxon>
        <taxon>Lactobacillales</taxon>
        <taxon>Lactobacillaceae</taxon>
        <taxon>Ligilactobacillus</taxon>
    </lineage>
</organism>
<feature type="transmembrane region" description="Helical" evidence="6">
    <location>
        <begin position="729"/>
        <end position="751"/>
    </location>
</feature>
<dbReference type="RefSeq" id="WP_154236671.1">
    <property type="nucleotide sequence ID" value="NZ_WKNS01000005.1"/>
</dbReference>
<dbReference type="GO" id="GO:0005886">
    <property type="term" value="C:plasma membrane"/>
    <property type="evidence" value="ECO:0007669"/>
    <property type="project" value="UniProtKB-SubCell"/>
</dbReference>
<keyword evidence="4 6" id="KW-1133">Transmembrane helix</keyword>
<accession>A0A6A8H6X3</accession>
<dbReference type="PANTHER" id="PTHR30287">
    <property type="entry name" value="MEMBRANE COMPONENT OF PREDICTED ABC SUPERFAMILY METABOLITE UPTAKE TRANSPORTER"/>
    <property type="match status" value="1"/>
</dbReference>
<dbReference type="EMBL" id="WKOD01000005">
    <property type="protein sequence ID" value="MSA68020.1"/>
    <property type="molecule type" value="Genomic_DNA"/>
</dbReference>
<comment type="subcellular location">
    <subcellularLocation>
        <location evidence="1">Cell membrane</location>
        <topology evidence="1">Multi-pass membrane protein</topology>
    </subcellularLocation>
</comment>
<feature type="domain" description="ABC3 transporter permease C-terminal" evidence="7">
    <location>
        <begin position="341"/>
        <end position="458"/>
    </location>
</feature>